<accession>A0A1Q9LBN8</accession>
<dbReference type="PANTHER" id="PTHR43661">
    <property type="entry name" value="D-XYLONATE DEHYDRATASE"/>
    <property type="match status" value="1"/>
</dbReference>
<evidence type="ECO:0000256" key="7">
    <source>
        <dbReference type="ARBA" id="ARBA00023064"/>
    </source>
</evidence>
<dbReference type="InterPro" id="IPR042096">
    <property type="entry name" value="Dihydro-acid_dehy_C"/>
</dbReference>
<keyword evidence="4 11" id="KW-0479">Metal-binding</keyword>
<evidence type="ECO:0000256" key="1">
    <source>
        <dbReference type="ARBA" id="ARBA00006486"/>
    </source>
</evidence>
<dbReference type="InterPro" id="IPR056740">
    <property type="entry name" value="ILV_EDD_C"/>
</dbReference>
<dbReference type="GO" id="GO:0019521">
    <property type="term" value="P:D-gluconate metabolic process"/>
    <property type="evidence" value="ECO:0007669"/>
    <property type="project" value="UniProtKB-KW"/>
</dbReference>
<evidence type="ECO:0000256" key="11">
    <source>
        <dbReference type="HAMAP-Rule" id="MF_02094"/>
    </source>
</evidence>
<evidence type="ECO:0000256" key="4">
    <source>
        <dbReference type="ARBA" id="ARBA00022723"/>
    </source>
</evidence>
<keyword evidence="6 11" id="KW-0411">Iron-sulfur</keyword>
<dbReference type="GO" id="GO:0009255">
    <property type="term" value="P:Entner-Doudoroff pathway through 6-phosphogluconate"/>
    <property type="evidence" value="ECO:0007669"/>
    <property type="project" value="UniProtKB-UniRule"/>
</dbReference>
<feature type="domain" description="Dihydroxy-acid/6-phosphogluconate dehydratase C-terminal" evidence="14">
    <location>
        <begin position="414"/>
        <end position="608"/>
    </location>
</feature>
<evidence type="ECO:0000256" key="8">
    <source>
        <dbReference type="ARBA" id="ARBA00023239"/>
    </source>
</evidence>
<dbReference type="GO" id="GO:0004456">
    <property type="term" value="F:phosphogluconate dehydratase activity"/>
    <property type="evidence" value="ECO:0007669"/>
    <property type="project" value="UniProtKB-UniRule"/>
</dbReference>
<dbReference type="GO" id="GO:0046872">
    <property type="term" value="F:metal ion binding"/>
    <property type="evidence" value="ECO:0007669"/>
    <property type="project" value="UniProtKB-KW"/>
</dbReference>
<comment type="similarity">
    <text evidence="1 11">Belongs to the IlvD/Edd family.</text>
</comment>
<dbReference type="FunFam" id="3.50.30.80:FF:000001">
    <property type="entry name" value="Dihydroxy-acid dehydratase"/>
    <property type="match status" value="1"/>
</dbReference>
<dbReference type="UniPathway" id="UPA00226"/>
<dbReference type="GO" id="GO:0009082">
    <property type="term" value="P:branched-chain amino acid biosynthetic process"/>
    <property type="evidence" value="ECO:0007669"/>
    <property type="project" value="UniProtKB-KW"/>
</dbReference>
<sequence>MPHQPMNPVVAEVTERIAARSASARQAYLRRVEAAARAAADRPTRAGLGCSNLAHGFAACAGPDRDAVKAVSVPGVAIVSAYNDMLSAHQPFQDYPAWIKAAVRAHGGVAQFAGGVPAMCDGITQGRAGMELSLFSREVIAMATGIALAHDMFDATLLLGVCDKIVPGLLIGALAFGHLPAILVPAGPMASGLPNALKAKVRQAFAEGQASREDLLAAESASYHSPGTCTFYGTANSNQLVVEVMGLHLPGASFVPPGTPLRKALTEAAARRAVEITALGPEYTPISAVVDEKSVVNGVIALLATGGSTNHTLHLVAIAAAAGIQLTWDDFADLSAVVPLMARVYPNGTADINHFAAAGGVQFLVGELLDAGLLHGDVSTVAGPGLDRYRQEPVLDGGTELVWRDGVRASGDLDVLRPVAEPFAADGGLRMLAGNLGRAVIKVSAVAPEHRVVQAPAAVFTSQEAVDAAFQAGELDRDVVIVLRQQGPRANGMPELHALTPAMSAIMSRGHQVALVTDGRMSGASGKIPAAIHCTPEAAAGGPIALVHSGDLIRVDATTGRLDLLVDADVLAARTPTDAPADDLSWTGTGRELFAALRRSVGPADHGASVFGPASAPSAEDFEFSA</sequence>
<protein>
    <recommendedName>
        <fullName evidence="11 12">Phosphogluconate dehydratase</fullName>
        <ecNumber evidence="11 12">4.2.1.12</ecNumber>
    </recommendedName>
</protein>
<evidence type="ECO:0000259" key="14">
    <source>
        <dbReference type="Pfam" id="PF24877"/>
    </source>
</evidence>
<evidence type="ECO:0000256" key="12">
    <source>
        <dbReference type="NCBIfam" id="TIGR01196"/>
    </source>
</evidence>
<evidence type="ECO:0000256" key="5">
    <source>
        <dbReference type="ARBA" id="ARBA00023004"/>
    </source>
</evidence>
<feature type="binding site" evidence="11">
    <location>
        <position position="229"/>
    </location>
    <ligand>
        <name>[4Fe-4S] cluster</name>
        <dbReference type="ChEBI" id="CHEBI:49883"/>
    </ligand>
</feature>
<comment type="caution">
    <text evidence="15">The sequence shown here is derived from an EMBL/GenBank/DDBJ whole genome shotgun (WGS) entry which is preliminary data.</text>
</comment>
<evidence type="ECO:0000256" key="2">
    <source>
        <dbReference type="ARBA" id="ARBA00022485"/>
    </source>
</evidence>
<comment type="pathway">
    <text evidence="11">Carbohydrate metabolism; Entner-Doudoroff pathway.</text>
</comment>
<dbReference type="PROSITE" id="PS00886">
    <property type="entry name" value="ILVD_EDD_1"/>
    <property type="match status" value="1"/>
</dbReference>
<dbReference type="Pfam" id="PF00920">
    <property type="entry name" value="ILVD_EDD_N"/>
    <property type="match status" value="1"/>
</dbReference>
<dbReference type="Gene3D" id="3.50.30.80">
    <property type="entry name" value="IlvD/EDD C-terminal domain-like"/>
    <property type="match status" value="1"/>
</dbReference>
<comment type="function">
    <text evidence="11">Catalyzes the dehydration of 6-phospho-D-gluconate to 2-dehydro-3-deoxy-6-phospho-D-gluconate.</text>
</comment>
<proteinExistence type="inferred from homology"/>
<feature type="binding site" evidence="11">
    <location>
        <position position="162"/>
    </location>
    <ligand>
        <name>[4Fe-4S] cluster</name>
        <dbReference type="ChEBI" id="CHEBI:49883"/>
    </ligand>
</feature>
<keyword evidence="16" id="KW-1185">Reference proteome</keyword>
<dbReference type="RefSeq" id="WP_075978612.1">
    <property type="nucleotide sequence ID" value="NZ_MKQR01000032.1"/>
</dbReference>
<dbReference type="InterPro" id="IPR037237">
    <property type="entry name" value="IlvD/EDD_N"/>
</dbReference>
<keyword evidence="9 11" id="KW-0119">Carbohydrate metabolism</keyword>
<dbReference type="SUPFAM" id="SSF143975">
    <property type="entry name" value="IlvD/EDD N-terminal domain-like"/>
    <property type="match status" value="1"/>
</dbReference>
<dbReference type="GO" id="GO:0051539">
    <property type="term" value="F:4 iron, 4 sulfur cluster binding"/>
    <property type="evidence" value="ECO:0007669"/>
    <property type="project" value="UniProtKB-UniRule"/>
</dbReference>
<evidence type="ECO:0000313" key="15">
    <source>
        <dbReference type="EMBL" id="OLR89428.1"/>
    </source>
</evidence>
<keyword evidence="5 11" id="KW-0408">Iron</keyword>
<keyword evidence="7 11" id="KW-0311">Gluconate utilization</keyword>
<name>A0A1Q9LBN8_9PSEU</name>
<dbReference type="GO" id="GO:0051537">
    <property type="term" value="F:2 iron, 2 sulfur cluster binding"/>
    <property type="evidence" value="ECO:0007669"/>
    <property type="project" value="UniProtKB-KW"/>
</dbReference>
<feature type="domain" description="Dihydroxy-acid/6-phosphogluconate dehydratase N-terminal" evidence="13">
    <location>
        <begin position="74"/>
        <end position="386"/>
    </location>
</feature>
<evidence type="ECO:0000256" key="6">
    <source>
        <dbReference type="ARBA" id="ARBA00023014"/>
    </source>
</evidence>
<dbReference type="Proteomes" id="UP000186040">
    <property type="component" value="Unassembled WGS sequence"/>
</dbReference>
<evidence type="ECO:0000256" key="10">
    <source>
        <dbReference type="ARBA" id="ARBA00023304"/>
    </source>
</evidence>
<keyword evidence="2 11" id="KW-0004">4Fe-4S</keyword>
<dbReference type="STRING" id="1193682.BJP25_04890"/>
<dbReference type="AlphaFoldDB" id="A0A1Q9LBN8"/>
<evidence type="ECO:0000259" key="13">
    <source>
        <dbReference type="Pfam" id="PF00920"/>
    </source>
</evidence>
<dbReference type="InterPro" id="IPR000581">
    <property type="entry name" value="ILV_EDD_N"/>
</dbReference>
<dbReference type="GO" id="GO:0005829">
    <property type="term" value="C:cytosol"/>
    <property type="evidence" value="ECO:0007669"/>
    <property type="project" value="TreeGrafter"/>
</dbReference>
<evidence type="ECO:0000313" key="16">
    <source>
        <dbReference type="Proteomes" id="UP000186040"/>
    </source>
</evidence>
<dbReference type="Pfam" id="PF24877">
    <property type="entry name" value="ILV_EDD_C"/>
    <property type="match status" value="1"/>
</dbReference>
<dbReference type="SUPFAM" id="SSF52016">
    <property type="entry name" value="LeuD/IlvD-like"/>
    <property type="match status" value="1"/>
</dbReference>
<keyword evidence="3" id="KW-0001">2Fe-2S</keyword>
<evidence type="ECO:0000256" key="3">
    <source>
        <dbReference type="ARBA" id="ARBA00022714"/>
    </source>
</evidence>
<dbReference type="InterPro" id="IPR020558">
    <property type="entry name" value="DiOHA_6PGluconate_deHydtase_CS"/>
</dbReference>
<reference evidence="15 16" key="1">
    <citation type="submission" date="2016-10" db="EMBL/GenBank/DDBJ databases">
        <title>The Draft Genome Sequence of Actinokineospora bangkokensis 44EHWT reveals the biosynthetic pathway of antifungal compounds Thailandins with unusual extender unit butylmalonyl-CoA.</title>
        <authorList>
            <person name="Greule A."/>
            <person name="Intra B."/>
            <person name="Flemming S."/>
            <person name="Rommel M.G."/>
            <person name="Panbangred W."/>
            <person name="Bechthold A."/>
        </authorList>
    </citation>
    <scope>NUCLEOTIDE SEQUENCE [LARGE SCALE GENOMIC DNA]</scope>
    <source>
        <strain evidence="15 16">44EHW</strain>
    </source>
</reference>
<dbReference type="EC" id="4.2.1.12" evidence="11 12"/>
<comment type="catalytic activity">
    <reaction evidence="11">
        <text>6-phospho-D-gluconate = 2-dehydro-3-deoxy-6-phospho-D-gluconate + H2O</text>
        <dbReference type="Rhea" id="RHEA:17277"/>
        <dbReference type="ChEBI" id="CHEBI:15377"/>
        <dbReference type="ChEBI" id="CHEBI:57569"/>
        <dbReference type="ChEBI" id="CHEBI:58759"/>
        <dbReference type="EC" id="4.2.1.12"/>
    </reaction>
</comment>
<organism evidence="15 16">
    <name type="scientific">Actinokineospora bangkokensis</name>
    <dbReference type="NCBI Taxonomy" id="1193682"/>
    <lineage>
        <taxon>Bacteria</taxon>
        <taxon>Bacillati</taxon>
        <taxon>Actinomycetota</taxon>
        <taxon>Actinomycetes</taxon>
        <taxon>Pseudonocardiales</taxon>
        <taxon>Pseudonocardiaceae</taxon>
        <taxon>Actinokineospora</taxon>
    </lineage>
</organism>
<gene>
    <name evidence="11" type="primary">edd</name>
    <name evidence="15" type="ORF">BJP25_04890</name>
</gene>
<dbReference type="NCBIfam" id="TIGR01196">
    <property type="entry name" value="edd"/>
    <property type="match status" value="1"/>
</dbReference>
<keyword evidence="10" id="KW-0028">Amino-acid biosynthesis</keyword>
<dbReference type="InterPro" id="IPR004786">
    <property type="entry name" value="6-phosphgluc_deHydtase"/>
</dbReference>
<evidence type="ECO:0000256" key="9">
    <source>
        <dbReference type="ARBA" id="ARBA00023277"/>
    </source>
</evidence>
<comment type="cofactor">
    <cofactor evidence="11">
        <name>[4Fe-4S] cluster</name>
        <dbReference type="ChEBI" id="CHEBI:49883"/>
    </cofactor>
    <text evidence="11">Binds 1 [4Fe-4S] cluster.</text>
</comment>
<dbReference type="PANTHER" id="PTHR43661:SF1">
    <property type="entry name" value="PHOSPHOGLUCONATE DEHYDRATASE"/>
    <property type="match status" value="1"/>
</dbReference>
<keyword evidence="8 11" id="KW-0456">Lyase</keyword>
<dbReference type="EMBL" id="MKQR01000032">
    <property type="protein sequence ID" value="OLR89428.1"/>
    <property type="molecule type" value="Genomic_DNA"/>
</dbReference>
<keyword evidence="10" id="KW-0100">Branched-chain amino acid biosynthesis</keyword>
<dbReference type="HAMAP" id="MF_02094">
    <property type="entry name" value="Edd"/>
    <property type="match status" value="1"/>
</dbReference>
<dbReference type="PROSITE" id="PS00887">
    <property type="entry name" value="ILVD_EDD_2"/>
    <property type="match status" value="1"/>
</dbReference>